<dbReference type="CDD" id="cd03801">
    <property type="entry name" value="GT4_PimA-like"/>
    <property type="match status" value="1"/>
</dbReference>
<dbReference type="PANTHER" id="PTHR12526">
    <property type="entry name" value="GLYCOSYLTRANSFERASE"/>
    <property type="match status" value="1"/>
</dbReference>
<dbReference type="Pfam" id="PF13439">
    <property type="entry name" value="Glyco_transf_4"/>
    <property type="match status" value="1"/>
</dbReference>
<dbReference type="STRING" id="1294263.JCM21531_3513"/>
<evidence type="ECO:0000256" key="1">
    <source>
        <dbReference type="ARBA" id="ARBA00022676"/>
    </source>
</evidence>
<feature type="domain" description="Glycosyltransferase subfamily 4-like N-terminal" evidence="4">
    <location>
        <begin position="65"/>
        <end position="162"/>
    </location>
</feature>
<dbReference type="Proteomes" id="UP000019109">
    <property type="component" value="Unassembled WGS sequence"/>
</dbReference>
<evidence type="ECO:0000259" key="3">
    <source>
        <dbReference type="Pfam" id="PF00534"/>
    </source>
</evidence>
<keyword evidence="1" id="KW-0328">Glycosyltransferase</keyword>
<dbReference type="Gene3D" id="3.40.50.2000">
    <property type="entry name" value="Glycogen Phosphorylase B"/>
    <property type="match status" value="2"/>
</dbReference>
<dbReference type="RefSeq" id="WP_279379060.1">
    <property type="nucleotide sequence ID" value="NZ_BAVR01000050.1"/>
</dbReference>
<comment type="caution">
    <text evidence="5">The sequence shown here is derived from an EMBL/GenBank/DDBJ whole genome shotgun (WGS) entry which is preliminary data.</text>
</comment>
<sequence length="259" mass="29531">MKILVVGPSDTMSKGGMATVISDIRNSEILNNKYDIDIFGSYIDGNIITRIFYCIYAYLKFLTCCKKYDLFHIHTACYGSTFRKAYYLKTIKKAGKKGIVHIHGAEFMVFYEKLNDAKKRKVIDFLKSADLVLALSEEWKKKFEETLRINNCKVLNNGIDTNKYKSAISDMSQNKNSFLLLGRLGKRKGAFDLVKAVEIAVNKNPAIKVYMAGDGEVDKVKAMVEEKRLENNIEVVGWVDFSKKVELLKKSFYTCIAFI</sequence>
<dbReference type="EMBL" id="BAVR01000050">
    <property type="protein sequence ID" value="GAE89939.1"/>
    <property type="molecule type" value="Genomic_DNA"/>
</dbReference>
<proteinExistence type="predicted"/>
<reference evidence="5" key="1">
    <citation type="journal article" date="2014" name="Genome Announc.">
        <title>Draft Genome Sequence of Clostridium straminisolvens Strain JCM 21531T, Isolated from a Cellulose-Degrading Bacterial Community.</title>
        <authorList>
            <person name="Yuki M."/>
            <person name="Oshima K."/>
            <person name="Suda W."/>
            <person name="Sakamoto M."/>
            <person name="Kitamura K."/>
            <person name="Iida T."/>
            <person name="Hattori M."/>
            <person name="Ohkuma M."/>
        </authorList>
    </citation>
    <scope>NUCLEOTIDE SEQUENCE [LARGE SCALE GENOMIC DNA]</scope>
    <source>
        <strain evidence="5">JCM 21531</strain>
    </source>
</reference>
<accession>W4VB31</accession>
<gene>
    <name evidence="5" type="ORF">JCM21531_3513</name>
</gene>
<dbReference type="Pfam" id="PF00534">
    <property type="entry name" value="Glycos_transf_1"/>
    <property type="match status" value="1"/>
</dbReference>
<keyword evidence="6" id="KW-1185">Reference proteome</keyword>
<dbReference type="AlphaFoldDB" id="W4VB31"/>
<protein>
    <submittedName>
        <fullName evidence="5">Glycosyltransferase</fullName>
    </submittedName>
</protein>
<dbReference type="SUPFAM" id="SSF53756">
    <property type="entry name" value="UDP-Glycosyltransferase/glycogen phosphorylase"/>
    <property type="match status" value="1"/>
</dbReference>
<dbReference type="InterPro" id="IPR028098">
    <property type="entry name" value="Glyco_trans_4-like_N"/>
</dbReference>
<evidence type="ECO:0000256" key="2">
    <source>
        <dbReference type="ARBA" id="ARBA00022679"/>
    </source>
</evidence>
<dbReference type="PANTHER" id="PTHR12526:SF510">
    <property type="entry name" value="D-INOSITOL 3-PHOSPHATE GLYCOSYLTRANSFERASE"/>
    <property type="match status" value="1"/>
</dbReference>
<evidence type="ECO:0000259" key="4">
    <source>
        <dbReference type="Pfam" id="PF13439"/>
    </source>
</evidence>
<name>W4VB31_9FIRM</name>
<feature type="domain" description="Glycosyl transferase family 1" evidence="3">
    <location>
        <begin position="171"/>
        <end position="251"/>
    </location>
</feature>
<evidence type="ECO:0000313" key="6">
    <source>
        <dbReference type="Proteomes" id="UP000019109"/>
    </source>
</evidence>
<dbReference type="InterPro" id="IPR001296">
    <property type="entry name" value="Glyco_trans_1"/>
</dbReference>
<dbReference type="GO" id="GO:0016757">
    <property type="term" value="F:glycosyltransferase activity"/>
    <property type="evidence" value="ECO:0007669"/>
    <property type="project" value="UniProtKB-KW"/>
</dbReference>
<keyword evidence="2 5" id="KW-0808">Transferase</keyword>
<evidence type="ECO:0000313" key="5">
    <source>
        <dbReference type="EMBL" id="GAE89939.1"/>
    </source>
</evidence>
<organism evidence="5 6">
    <name type="scientific">Acetivibrio straminisolvens JCM 21531</name>
    <dbReference type="NCBI Taxonomy" id="1294263"/>
    <lineage>
        <taxon>Bacteria</taxon>
        <taxon>Bacillati</taxon>
        <taxon>Bacillota</taxon>
        <taxon>Clostridia</taxon>
        <taxon>Eubacteriales</taxon>
        <taxon>Oscillospiraceae</taxon>
        <taxon>Acetivibrio</taxon>
    </lineage>
</organism>